<keyword evidence="3" id="KW-1185">Reference proteome</keyword>
<dbReference type="Proteomes" id="UP000236178">
    <property type="component" value="Unassembled WGS sequence"/>
</dbReference>
<proteinExistence type="predicted"/>
<feature type="compositionally biased region" description="Basic and acidic residues" evidence="1">
    <location>
        <begin position="36"/>
        <end position="48"/>
    </location>
</feature>
<sequence>MPRGAVRRHVGGEHGPAAGPGTRTRAPPTAIAAPRVRPEPEPLVRRFEPQASAGRCGRGVLDPAASPAATSASAVVPAVGDGRQGRYGGGEFWREPGELPEPAGGFRYSSIAAPNRASATGAPRRAPS</sequence>
<evidence type="ECO:0000313" key="3">
    <source>
        <dbReference type="Proteomes" id="UP000236178"/>
    </source>
</evidence>
<feature type="region of interest" description="Disordered" evidence="1">
    <location>
        <begin position="1"/>
        <end position="128"/>
    </location>
</feature>
<dbReference type="EMBL" id="PJOS01000011">
    <property type="protein sequence ID" value="PKT73439.1"/>
    <property type="molecule type" value="Genomic_DNA"/>
</dbReference>
<gene>
    <name evidence="2" type="ORF">CW362_08840</name>
</gene>
<organism evidence="2 3">
    <name type="scientific">Streptomyces populi</name>
    <dbReference type="NCBI Taxonomy" id="2058924"/>
    <lineage>
        <taxon>Bacteria</taxon>
        <taxon>Bacillati</taxon>
        <taxon>Actinomycetota</taxon>
        <taxon>Actinomycetes</taxon>
        <taxon>Kitasatosporales</taxon>
        <taxon>Streptomycetaceae</taxon>
        <taxon>Streptomyces</taxon>
    </lineage>
</organism>
<dbReference type="AlphaFoldDB" id="A0A2I0SU32"/>
<feature type="compositionally biased region" description="Low complexity" evidence="1">
    <location>
        <begin position="15"/>
        <end position="35"/>
    </location>
</feature>
<protein>
    <submittedName>
        <fullName evidence="2">Uncharacterized protein</fullName>
    </submittedName>
</protein>
<reference evidence="2 3" key="1">
    <citation type="submission" date="2017-12" db="EMBL/GenBank/DDBJ databases">
        <title>Streptomyces populusis sp. nov., a novel endophytic actinobacterium isolated from stems of Populus adenopoda Maxim.</title>
        <authorList>
            <person name="Wang Z."/>
        </authorList>
    </citation>
    <scope>NUCLEOTIDE SEQUENCE [LARGE SCALE GENOMIC DNA]</scope>
    <source>
        <strain evidence="2 3">A249</strain>
    </source>
</reference>
<evidence type="ECO:0000256" key="1">
    <source>
        <dbReference type="SAM" id="MobiDB-lite"/>
    </source>
</evidence>
<evidence type="ECO:0000313" key="2">
    <source>
        <dbReference type="EMBL" id="PKT73439.1"/>
    </source>
</evidence>
<feature type="compositionally biased region" description="Low complexity" evidence="1">
    <location>
        <begin position="63"/>
        <end position="81"/>
    </location>
</feature>
<name>A0A2I0SU32_9ACTN</name>
<accession>A0A2I0SU32</accession>
<comment type="caution">
    <text evidence="2">The sequence shown here is derived from an EMBL/GenBank/DDBJ whole genome shotgun (WGS) entry which is preliminary data.</text>
</comment>